<dbReference type="RefSeq" id="WP_029343477.1">
    <property type="nucleotide sequence ID" value="NZ_CP075898.1"/>
</dbReference>
<feature type="transmembrane region" description="Helical" evidence="3">
    <location>
        <begin position="6"/>
        <end position="39"/>
    </location>
</feature>
<geneLocation type="plasmid" evidence="4 5">
    <name>p1</name>
</geneLocation>
<feature type="compositionally biased region" description="Acidic residues" evidence="2">
    <location>
        <begin position="181"/>
        <end position="199"/>
    </location>
</feature>
<feature type="region of interest" description="Disordered" evidence="2">
    <location>
        <begin position="177"/>
        <end position="199"/>
    </location>
</feature>
<keyword evidence="3" id="KW-0472">Membrane</keyword>
<organism evidence="4 5">
    <name type="scientific">Exiguobacterium acetylicum</name>
    <name type="common">Brevibacterium acetylicum</name>
    <dbReference type="NCBI Taxonomy" id="41170"/>
    <lineage>
        <taxon>Bacteria</taxon>
        <taxon>Bacillati</taxon>
        <taxon>Bacillota</taxon>
        <taxon>Bacilli</taxon>
        <taxon>Bacillales</taxon>
        <taxon>Bacillales Family XII. Incertae Sedis</taxon>
        <taxon>Exiguobacterium</taxon>
    </lineage>
</organism>
<evidence type="ECO:0000256" key="2">
    <source>
        <dbReference type="SAM" id="MobiDB-lite"/>
    </source>
</evidence>
<name>A0ABX8GF56_EXIAC</name>
<evidence type="ECO:0000256" key="3">
    <source>
        <dbReference type="SAM" id="Phobius"/>
    </source>
</evidence>
<gene>
    <name evidence="4" type="ORF">KKI46_16830</name>
</gene>
<keyword evidence="5" id="KW-1185">Reference proteome</keyword>
<keyword evidence="3" id="KW-0812">Transmembrane</keyword>
<keyword evidence="1" id="KW-0175">Coiled coil</keyword>
<feature type="region of interest" description="Disordered" evidence="2">
    <location>
        <begin position="233"/>
        <end position="254"/>
    </location>
</feature>
<feature type="coiled-coil region" evidence="1">
    <location>
        <begin position="92"/>
        <end position="175"/>
    </location>
</feature>
<evidence type="ECO:0000313" key="5">
    <source>
        <dbReference type="Proteomes" id="UP000679498"/>
    </source>
</evidence>
<feature type="transmembrane region" description="Helical" evidence="3">
    <location>
        <begin position="51"/>
        <end position="71"/>
    </location>
</feature>
<keyword evidence="3" id="KW-1133">Transmembrane helix</keyword>
<proteinExistence type="predicted"/>
<evidence type="ECO:0000256" key="1">
    <source>
        <dbReference type="SAM" id="Coils"/>
    </source>
</evidence>
<sequence>MNIRKVLFLVMIAIVYLLLFTITFWSLIGLLISAIGLYFYFKPRLRNPVKYATFVVWLGVFIAFAISIYMVDRINESQKIEAGSSTEEIKMLDSLKVESKELQTSLKDTQLKLKEQQQETKKLKEELAREKELRLQTVESYKEEADKRAALESELKKEETKRIAAEENIDELRASLASSEMIDEDESISDEEYVDEADTEVATDLEYDPSGADRDCGDFSSAQAAQDFYLAAGGPAVDPHDLDRDNDGNACDWN</sequence>
<accession>A0ABX8GF56</accession>
<keyword evidence="4" id="KW-0614">Plasmid</keyword>
<reference evidence="4 5" key="1">
    <citation type="submission" date="2021-05" db="EMBL/GenBank/DDBJ databases">
        <title>Biocontrol using Exiguobacterium acetylicum SI17 against litchi downy blight caused by Peronophythora litchii.</title>
        <authorList>
            <person name="Zheng L."/>
        </authorList>
    </citation>
    <scope>NUCLEOTIDE SEQUENCE [LARGE SCALE GENOMIC DNA]</scope>
    <source>
        <strain evidence="4 5">SI17</strain>
        <plasmid evidence="4 5">p1</plasmid>
    </source>
</reference>
<dbReference type="Proteomes" id="UP000679498">
    <property type="component" value="Plasmid p1"/>
</dbReference>
<evidence type="ECO:0008006" key="6">
    <source>
        <dbReference type="Google" id="ProtNLM"/>
    </source>
</evidence>
<feature type="compositionally biased region" description="Basic and acidic residues" evidence="2">
    <location>
        <begin position="238"/>
        <end position="247"/>
    </location>
</feature>
<protein>
    <recommendedName>
        <fullName evidence="6">Excalibur calcium-binding domain-containing protein</fullName>
    </recommendedName>
</protein>
<evidence type="ECO:0000313" key="4">
    <source>
        <dbReference type="EMBL" id="QWB31797.1"/>
    </source>
</evidence>
<dbReference type="EMBL" id="CP075898">
    <property type="protein sequence ID" value="QWB31797.1"/>
    <property type="molecule type" value="Genomic_DNA"/>
</dbReference>
<dbReference type="GeneID" id="88813368"/>